<feature type="compositionally biased region" description="Low complexity" evidence="5">
    <location>
        <begin position="315"/>
        <end position="327"/>
    </location>
</feature>
<dbReference type="EMBL" id="SWLB01000012">
    <property type="protein sequence ID" value="KAF3331526.1"/>
    <property type="molecule type" value="Genomic_DNA"/>
</dbReference>
<evidence type="ECO:0000256" key="4">
    <source>
        <dbReference type="RuleBase" id="RU369065"/>
    </source>
</evidence>
<dbReference type="PANTHER" id="PTHR33077:SF90">
    <property type="entry name" value="PROTEIN TIFY 7"/>
    <property type="match status" value="1"/>
</dbReference>
<feature type="region of interest" description="Disordered" evidence="5">
    <location>
        <begin position="1"/>
        <end position="73"/>
    </location>
</feature>
<comment type="similarity">
    <text evidence="1 4">Belongs to the TIFY/JAZ family.</text>
</comment>
<protein>
    <recommendedName>
        <fullName evidence="4">Protein TIFY</fullName>
    </recommendedName>
    <alternativeName>
        <fullName evidence="4">Jasmonate ZIM domain-containing protein</fullName>
    </alternativeName>
</protein>
<comment type="domain">
    <text evidence="4">The jas domain is required for interaction with COI1.</text>
</comment>
<sequence>MERDFLGINAKPKLESPQPRDEGRGPASNSATYGNAASQWQFTNKEQPQHFLSFATRQEGQSSKFSPSAFRPIPTPQRALVLDTNQLHRSQSTPQYISETTVPYVNQRPSGRASTSLSPRNGPFVGLYQPREVPKQLPSQLTIFYQGSVSVFDNIPLDKAKEIMSLANKASSTPCTPNPTFEQPTKALFKSASFSGGIPVSSKPKQTQRPDHVFEPVMLPPSVSTQISLAPQAPAGSSSMSAITNESLTTGPSCSVAPVNTAVMVSTTAPDVPRAIPQARKASLARFLEKRKERVIAAMPYPSTAKSAEVIPSKSSSTDLTLSSNNDELSLAGSPKIKNSSEEFPSTRLEI</sequence>
<proteinExistence type="inferred from homology"/>
<evidence type="ECO:0000259" key="6">
    <source>
        <dbReference type="PROSITE" id="PS51320"/>
    </source>
</evidence>
<accession>A0A833VAW7</accession>
<dbReference type="InterPro" id="IPR040390">
    <property type="entry name" value="TIFY/JAZ"/>
</dbReference>
<dbReference type="PANTHER" id="PTHR33077">
    <property type="entry name" value="PROTEIN TIFY 4A-RELATED-RELATED"/>
    <property type="match status" value="1"/>
</dbReference>
<keyword evidence="2 4" id="KW-1184">Jasmonic acid signaling pathway</keyword>
<keyword evidence="8" id="KW-1185">Reference proteome</keyword>
<dbReference type="AlphaFoldDB" id="A0A833VAW7"/>
<feature type="compositionally biased region" description="Polar residues" evidence="5">
    <location>
        <begin position="55"/>
        <end position="66"/>
    </location>
</feature>
<dbReference type="PROSITE" id="PS51320">
    <property type="entry name" value="TIFY"/>
    <property type="match status" value="1"/>
</dbReference>
<evidence type="ECO:0000313" key="8">
    <source>
        <dbReference type="Proteomes" id="UP000623129"/>
    </source>
</evidence>
<feature type="domain" description="Tify" evidence="6">
    <location>
        <begin position="134"/>
        <end position="169"/>
    </location>
</feature>
<dbReference type="SMART" id="SM00979">
    <property type="entry name" value="TIFY"/>
    <property type="match status" value="1"/>
</dbReference>
<comment type="function">
    <text evidence="4">Repressor of jasmonate responses.</text>
</comment>
<keyword evidence="3" id="KW-0832">Ubl conjugation</keyword>
<evidence type="ECO:0000256" key="1">
    <source>
        <dbReference type="ARBA" id="ARBA00008614"/>
    </source>
</evidence>
<dbReference type="Pfam" id="PF09425">
    <property type="entry name" value="Jas_motif"/>
    <property type="match status" value="1"/>
</dbReference>
<dbReference type="GO" id="GO:0031347">
    <property type="term" value="P:regulation of defense response"/>
    <property type="evidence" value="ECO:0007669"/>
    <property type="project" value="UniProtKB-UniRule"/>
</dbReference>
<evidence type="ECO:0000256" key="5">
    <source>
        <dbReference type="SAM" id="MobiDB-lite"/>
    </source>
</evidence>
<organism evidence="7 8">
    <name type="scientific">Carex littledalei</name>
    <dbReference type="NCBI Taxonomy" id="544730"/>
    <lineage>
        <taxon>Eukaryota</taxon>
        <taxon>Viridiplantae</taxon>
        <taxon>Streptophyta</taxon>
        <taxon>Embryophyta</taxon>
        <taxon>Tracheophyta</taxon>
        <taxon>Spermatophyta</taxon>
        <taxon>Magnoliopsida</taxon>
        <taxon>Liliopsida</taxon>
        <taxon>Poales</taxon>
        <taxon>Cyperaceae</taxon>
        <taxon>Cyperoideae</taxon>
        <taxon>Cariceae</taxon>
        <taxon>Carex</taxon>
        <taxon>Carex subgen. Euthyceras</taxon>
    </lineage>
</organism>
<feature type="region of interest" description="Disordered" evidence="5">
    <location>
        <begin position="306"/>
        <end position="351"/>
    </location>
</feature>
<dbReference type="Pfam" id="PF06200">
    <property type="entry name" value="tify"/>
    <property type="match status" value="1"/>
</dbReference>
<gene>
    <name evidence="7" type="ORF">FCM35_KLT02932</name>
</gene>
<reference evidence="7" key="1">
    <citation type="submission" date="2020-01" db="EMBL/GenBank/DDBJ databases">
        <title>Genome sequence of Kobresia littledalei, the first chromosome-level genome in the family Cyperaceae.</title>
        <authorList>
            <person name="Qu G."/>
        </authorList>
    </citation>
    <scope>NUCLEOTIDE SEQUENCE</scope>
    <source>
        <strain evidence="7">C.B.Clarke</strain>
        <tissue evidence="7">Leaf</tissue>
    </source>
</reference>
<comment type="caution">
    <text evidence="7">The sequence shown here is derived from an EMBL/GenBank/DDBJ whole genome shotgun (WGS) entry which is preliminary data.</text>
</comment>
<keyword evidence="4" id="KW-0539">Nucleus</keyword>
<evidence type="ECO:0000313" key="7">
    <source>
        <dbReference type="EMBL" id="KAF3331526.1"/>
    </source>
</evidence>
<evidence type="ECO:0000256" key="3">
    <source>
        <dbReference type="ARBA" id="ARBA00022843"/>
    </source>
</evidence>
<comment type="subcellular location">
    <subcellularLocation>
        <location evidence="4">Nucleus</location>
    </subcellularLocation>
</comment>
<dbReference type="GO" id="GO:2000022">
    <property type="term" value="P:regulation of jasmonic acid mediated signaling pathway"/>
    <property type="evidence" value="ECO:0007669"/>
    <property type="project" value="UniProtKB-UniRule"/>
</dbReference>
<dbReference type="InterPro" id="IPR010399">
    <property type="entry name" value="Tify_dom"/>
</dbReference>
<dbReference type="OrthoDB" id="1939212at2759"/>
<feature type="compositionally biased region" description="Basic and acidic residues" evidence="5">
    <location>
        <begin position="12"/>
        <end position="24"/>
    </location>
</feature>
<dbReference type="GO" id="GO:0009611">
    <property type="term" value="P:response to wounding"/>
    <property type="evidence" value="ECO:0007669"/>
    <property type="project" value="UniProtKB-UniRule"/>
</dbReference>
<dbReference type="InterPro" id="IPR018467">
    <property type="entry name" value="CCT_CS"/>
</dbReference>
<name>A0A833VAW7_9POAL</name>
<feature type="compositionally biased region" description="Polar residues" evidence="5">
    <location>
        <begin position="27"/>
        <end position="46"/>
    </location>
</feature>
<dbReference type="Proteomes" id="UP000623129">
    <property type="component" value="Unassembled WGS sequence"/>
</dbReference>
<evidence type="ECO:0000256" key="2">
    <source>
        <dbReference type="ARBA" id="ARBA00022819"/>
    </source>
</evidence>
<dbReference type="GO" id="GO:0005634">
    <property type="term" value="C:nucleus"/>
    <property type="evidence" value="ECO:0007669"/>
    <property type="project" value="UniProtKB-SubCell"/>
</dbReference>